<protein>
    <submittedName>
        <fullName evidence="2">ShKT domain-containing protein</fullName>
    </submittedName>
</protein>
<accession>A0AC35FKY1</accession>
<evidence type="ECO:0000313" key="1">
    <source>
        <dbReference type="Proteomes" id="UP000887580"/>
    </source>
</evidence>
<dbReference type="Proteomes" id="UP000887580">
    <property type="component" value="Unplaced"/>
</dbReference>
<reference evidence="2" key="1">
    <citation type="submission" date="2022-11" db="UniProtKB">
        <authorList>
            <consortium name="WormBaseParasite"/>
        </authorList>
    </citation>
    <scope>IDENTIFICATION</scope>
</reference>
<proteinExistence type="predicted"/>
<sequence length="73" mass="8450">MKLLFLFSILFLIIVTVFGGPLNSEEEEECVDKSEYCKHIKNNCFDTKYEKLMKTQCRATCGFCGVKPDFELI</sequence>
<dbReference type="WBParaSite" id="PS1159_v2.g18498.t1">
    <property type="protein sequence ID" value="PS1159_v2.g18498.t1"/>
    <property type="gene ID" value="PS1159_v2.g18498"/>
</dbReference>
<organism evidence="1 2">
    <name type="scientific">Panagrolaimus sp. PS1159</name>
    <dbReference type="NCBI Taxonomy" id="55785"/>
    <lineage>
        <taxon>Eukaryota</taxon>
        <taxon>Metazoa</taxon>
        <taxon>Ecdysozoa</taxon>
        <taxon>Nematoda</taxon>
        <taxon>Chromadorea</taxon>
        <taxon>Rhabditida</taxon>
        <taxon>Tylenchina</taxon>
        <taxon>Panagrolaimomorpha</taxon>
        <taxon>Panagrolaimoidea</taxon>
        <taxon>Panagrolaimidae</taxon>
        <taxon>Panagrolaimus</taxon>
    </lineage>
</organism>
<name>A0AC35FKY1_9BILA</name>
<evidence type="ECO:0000313" key="2">
    <source>
        <dbReference type="WBParaSite" id="PS1159_v2.g18498.t1"/>
    </source>
</evidence>